<keyword evidence="1" id="KW-0812">Transmembrane</keyword>
<protein>
    <recommendedName>
        <fullName evidence="4">Heparan-alpha-glucosaminide N-acetyltransferase catalytic domain-containing protein</fullName>
    </recommendedName>
</protein>
<accession>A0ABM8G4F5</accession>
<name>A0ABM8G4F5_9CELL</name>
<organism evidence="2 3">
    <name type="scientific">Paraoerskovia sediminicola</name>
    <dbReference type="NCBI Taxonomy" id="1138587"/>
    <lineage>
        <taxon>Bacteria</taxon>
        <taxon>Bacillati</taxon>
        <taxon>Actinomycetota</taxon>
        <taxon>Actinomycetes</taxon>
        <taxon>Micrococcales</taxon>
        <taxon>Cellulomonadaceae</taxon>
        <taxon>Paraoerskovia</taxon>
    </lineage>
</organism>
<dbReference type="Proteomes" id="UP001321475">
    <property type="component" value="Chromosome"/>
</dbReference>
<gene>
    <name evidence="2" type="ORF">GCM10025865_23670</name>
</gene>
<evidence type="ECO:0008006" key="4">
    <source>
        <dbReference type="Google" id="ProtNLM"/>
    </source>
</evidence>
<dbReference type="RefSeq" id="WP_286217398.1">
    <property type="nucleotide sequence ID" value="NZ_AP027729.1"/>
</dbReference>
<keyword evidence="1" id="KW-0472">Membrane</keyword>
<proteinExistence type="predicted"/>
<keyword evidence="3" id="KW-1185">Reference proteome</keyword>
<evidence type="ECO:0000313" key="3">
    <source>
        <dbReference type="Proteomes" id="UP001321475"/>
    </source>
</evidence>
<evidence type="ECO:0000256" key="1">
    <source>
        <dbReference type="SAM" id="Phobius"/>
    </source>
</evidence>
<dbReference type="EMBL" id="AP027729">
    <property type="protein sequence ID" value="BDZ43068.1"/>
    <property type="molecule type" value="Genomic_DNA"/>
</dbReference>
<keyword evidence="1" id="KW-1133">Transmembrane helix</keyword>
<reference evidence="3" key="1">
    <citation type="journal article" date="2019" name="Int. J. Syst. Evol. Microbiol.">
        <title>The Global Catalogue of Microorganisms (GCM) 10K type strain sequencing project: providing services to taxonomists for standard genome sequencing and annotation.</title>
        <authorList>
            <consortium name="The Broad Institute Genomics Platform"/>
            <consortium name="The Broad Institute Genome Sequencing Center for Infectious Disease"/>
            <person name="Wu L."/>
            <person name="Ma J."/>
        </authorList>
    </citation>
    <scope>NUCLEOTIDE SEQUENCE [LARGE SCALE GENOMIC DNA]</scope>
    <source>
        <strain evidence="3">NBRC 108565</strain>
    </source>
</reference>
<evidence type="ECO:0000313" key="2">
    <source>
        <dbReference type="EMBL" id="BDZ43068.1"/>
    </source>
</evidence>
<sequence length="99" mass="10120">MSTADRVLGGPGRLVGLDVARGLAVLGMFAAHVGVVEGARGAGWLTIADGRSSILFAVVAGISIALVTGGAAPRTASRCSRRGSGCSRGQRSCWLWPRR</sequence>
<feature type="transmembrane region" description="Helical" evidence="1">
    <location>
        <begin position="54"/>
        <end position="72"/>
    </location>
</feature>